<gene>
    <name evidence="1" type="ORF">C6P37_11660</name>
</gene>
<dbReference type="Proteomes" id="UP000257014">
    <property type="component" value="Unassembled WGS sequence"/>
</dbReference>
<dbReference type="InterPro" id="IPR009776">
    <property type="entry name" value="Spore_0_M"/>
</dbReference>
<accession>A0A3E0K2X8</accession>
<dbReference type="Pfam" id="PF07070">
    <property type="entry name" value="Spo0M"/>
    <property type="match status" value="1"/>
</dbReference>
<dbReference type="EMBL" id="QEWE01000021">
    <property type="protein sequence ID" value="REJ27468.1"/>
    <property type="molecule type" value="Genomic_DNA"/>
</dbReference>
<evidence type="ECO:0000313" key="2">
    <source>
        <dbReference type="Proteomes" id="UP000257014"/>
    </source>
</evidence>
<dbReference type="PANTHER" id="PTHR40053:SF1">
    <property type="entry name" value="SPORULATION-CONTROL PROTEIN SPO0M"/>
    <property type="match status" value="1"/>
</dbReference>
<dbReference type="PANTHER" id="PTHR40053">
    <property type="entry name" value="SPORULATION-CONTROL PROTEIN SPO0M"/>
    <property type="match status" value="1"/>
</dbReference>
<evidence type="ECO:0000313" key="1">
    <source>
        <dbReference type="EMBL" id="REJ27468.1"/>
    </source>
</evidence>
<name>A0A3E0K2X8_9BACI</name>
<protein>
    <submittedName>
        <fullName evidence="1">Sporulation protein SpoOM</fullName>
    </submittedName>
</protein>
<organism evidence="1 2">
    <name type="scientific">Caldibacillus debilis</name>
    <dbReference type="NCBI Taxonomy" id="301148"/>
    <lineage>
        <taxon>Bacteria</taxon>
        <taxon>Bacillati</taxon>
        <taxon>Bacillota</taxon>
        <taxon>Bacilli</taxon>
        <taxon>Bacillales</taxon>
        <taxon>Bacillaceae</taxon>
        <taxon>Caldibacillus</taxon>
    </lineage>
</organism>
<sequence length="255" mass="28854">MSFVNKLLASVGIGSATVDTKIFRSELVPGEKVEGIVQIRGGNVEQEIDSIYLSLYTTYELKKDDRRVREQIQIGRYRLTQSLVIRPNEGKEIPFSFELPLDTPLTIGKTKVWVRTGLDIKNAVDPADRDYISIVPTPLTGAIFHSLSQLGFRLRNADCEQAKGIFRNRLPFIQEFEFVPVRGPFRGKLDELEVVFFPKRQGVEVLMEVDRKARGFASLLAEALEMDESLVRFTVSEQDIPNLTEIIGSVISRYS</sequence>
<dbReference type="AlphaFoldDB" id="A0A3E0K2X8"/>
<dbReference type="RefSeq" id="WP_276644102.1">
    <property type="nucleotide sequence ID" value="NZ_QEWE01000021.1"/>
</dbReference>
<proteinExistence type="predicted"/>
<comment type="caution">
    <text evidence="1">The sequence shown here is derived from an EMBL/GenBank/DDBJ whole genome shotgun (WGS) entry which is preliminary data.</text>
</comment>
<reference evidence="1 2" key="1">
    <citation type="submission" date="2018-03" db="EMBL/GenBank/DDBJ databases">
        <authorList>
            <person name="Keele B.F."/>
        </authorList>
    </citation>
    <scope>NUCLEOTIDE SEQUENCE [LARGE SCALE GENOMIC DNA]</scope>
    <source>
        <strain evidence="1">ZCTH4_d</strain>
    </source>
</reference>